<feature type="region of interest" description="Disordered" evidence="4">
    <location>
        <begin position="1"/>
        <end position="24"/>
    </location>
</feature>
<keyword evidence="3" id="KW-0238">DNA-binding</keyword>
<evidence type="ECO:0000256" key="5">
    <source>
        <dbReference type="SAM" id="Phobius"/>
    </source>
</evidence>
<dbReference type="SUPFAM" id="SSF48334">
    <property type="entry name" value="DNA repair protein MutS, domain III"/>
    <property type="match status" value="1"/>
</dbReference>
<dbReference type="CDD" id="cd03283">
    <property type="entry name" value="ABC_MutS-like"/>
    <property type="match status" value="1"/>
</dbReference>
<feature type="transmembrane region" description="Helical" evidence="5">
    <location>
        <begin position="287"/>
        <end position="311"/>
    </location>
</feature>
<gene>
    <name evidence="7" type="primary">mutS_2</name>
    <name evidence="7" type="ORF">Rcae01_02904</name>
</gene>
<proteinExistence type="predicted"/>
<dbReference type="SMART" id="SM00534">
    <property type="entry name" value="MUTSac"/>
    <property type="match status" value="1"/>
</dbReference>
<keyword evidence="1" id="KW-0547">Nucleotide-binding</keyword>
<protein>
    <submittedName>
        <fullName evidence="7">DNA mismatch repair protein MutS</fullName>
    </submittedName>
</protein>
<keyword evidence="8" id="KW-1185">Reference proteome</keyword>
<evidence type="ECO:0000256" key="2">
    <source>
        <dbReference type="ARBA" id="ARBA00022840"/>
    </source>
</evidence>
<evidence type="ECO:0000259" key="6">
    <source>
        <dbReference type="SMART" id="SM00534"/>
    </source>
</evidence>
<dbReference type="InterPro" id="IPR000432">
    <property type="entry name" value="DNA_mismatch_repair_MutS_C"/>
</dbReference>
<dbReference type="EMBL" id="BAABRO010000005">
    <property type="protein sequence ID" value="GAA5507448.1"/>
    <property type="molecule type" value="Genomic_DNA"/>
</dbReference>
<reference evidence="7 8" key="1">
    <citation type="submission" date="2024-02" db="EMBL/GenBank/DDBJ databases">
        <title>Rhodopirellula caenicola NBRC 110016.</title>
        <authorList>
            <person name="Ichikawa N."/>
            <person name="Katano-Makiyama Y."/>
            <person name="Hidaka K."/>
        </authorList>
    </citation>
    <scope>NUCLEOTIDE SEQUENCE [LARGE SCALE GENOMIC DNA]</scope>
    <source>
        <strain evidence="7 8">NBRC 110016</strain>
    </source>
</reference>
<dbReference type="InterPro" id="IPR036187">
    <property type="entry name" value="DNA_mismatch_repair_MutS_sf"/>
</dbReference>
<evidence type="ECO:0000256" key="1">
    <source>
        <dbReference type="ARBA" id="ARBA00022741"/>
    </source>
</evidence>
<keyword evidence="5" id="KW-0812">Transmembrane</keyword>
<organism evidence="7 8">
    <name type="scientific">Novipirellula caenicola</name>
    <dbReference type="NCBI Taxonomy" id="1536901"/>
    <lineage>
        <taxon>Bacteria</taxon>
        <taxon>Pseudomonadati</taxon>
        <taxon>Planctomycetota</taxon>
        <taxon>Planctomycetia</taxon>
        <taxon>Pirellulales</taxon>
        <taxon>Pirellulaceae</taxon>
        <taxon>Novipirellula</taxon>
    </lineage>
</organism>
<keyword evidence="5" id="KW-1133">Transmembrane helix</keyword>
<evidence type="ECO:0000313" key="7">
    <source>
        <dbReference type="EMBL" id="GAA5507448.1"/>
    </source>
</evidence>
<accession>A0ABP9VQJ6</accession>
<dbReference type="PANTHER" id="PTHR11361">
    <property type="entry name" value="DNA MISMATCH REPAIR PROTEIN MUTS FAMILY MEMBER"/>
    <property type="match status" value="1"/>
</dbReference>
<dbReference type="InterPro" id="IPR045076">
    <property type="entry name" value="MutS"/>
</dbReference>
<sequence length="674" mass="73748">MTDLNVNSGPQTNPGPHPNANSIASANTVANPSAQASHAGEALHRYREHLAEIQTERDRLKVRDRTYGTVRVVLFLVAIVFWVVGYSSDVTIAQPIGWAAFIGFIVAVVLNEPIRDRLDALRRERSVFRRLVARIERDWDRLATSSLSRQLGEVELPAGQRDAAADLDLLGRASLFHLVSMTATTPGIRTLASWLTGPAIAGDAIERTKAIETLAPLREERLRFYVTARKVAESSGDPDRFTAWATGPRWLSSRKWLAGWANLSAILAIVFLLAMIVGFLVLGSATWFKIGLFGLLGIGVINVTLTGVALGPAHAIFSIAMASRGAVDDYRDLFAAAERLPSDHESSHTAHLQTIRETLVAGPRSAAAGMRALQKVAAAGALRQSAATFLIYLPLQAFALWDIRVLKRLEQWQQDYSDVVAGWFESLGQFESLMSLAALRDEYPSWTTPKWKNEASDRSVEAVEIGHPLLPDQVRVRNDVTVGPPGTLLLVTGSNMSGKSTMLRSIGLNVALAGTGAPVCATRFALPSIELATSIRVSDNLSEGVSFYMAELHRLKQVVDHARRLADKEDRVLLFLLDEILQGTNSRERQIAVVQVLRHLIGFEAIGAISTHDLELADEPELNSIAHTVHFRETITTDDDGNDTMTFDYQMRQGVSPTTNALRLLEMVGLGPKA</sequence>
<name>A0ABP9VQJ6_9BACT</name>
<dbReference type="Gene3D" id="3.40.50.300">
    <property type="entry name" value="P-loop containing nucleotide triphosphate hydrolases"/>
    <property type="match status" value="1"/>
</dbReference>
<feature type="transmembrane region" description="Helical" evidence="5">
    <location>
        <begin position="66"/>
        <end position="84"/>
    </location>
</feature>
<dbReference type="SUPFAM" id="SSF52540">
    <property type="entry name" value="P-loop containing nucleoside triphosphate hydrolases"/>
    <property type="match status" value="1"/>
</dbReference>
<feature type="transmembrane region" description="Helical" evidence="5">
    <location>
        <begin position="96"/>
        <end position="114"/>
    </location>
</feature>
<comment type="caution">
    <text evidence="7">The sequence shown here is derived from an EMBL/GenBank/DDBJ whole genome shotgun (WGS) entry which is preliminary data.</text>
</comment>
<dbReference type="Pfam" id="PF00488">
    <property type="entry name" value="MutS_V"/>
    <property type="match status" value="1"/>
</dbReference>
<evidence type="ECO:0000313" key="8">
    <source>
        <dbReference type="Proteomes" id="UP001416858"/>
    </source>
</evidence>
<dbReference type="InterPro" id="IPR027417">
    <property type="entry name" value="P-loop_NTPase"/>
</dbReference>
<evidence type="ECO:0000256" key="4">
    <source>
        <dbReference type="SAM" id="MobiDB-lite"/>
    </source>
</evidence>
<keyword evidence="2" id="KW-0067">ATP-binding</keyword>
<evidence type="ECO:0000256" key="3">
    <source>
        <dbReference type="ARBA" id="ARBA00023125"/>
    </source>
</evidence>
<feature type="transmembrane region" description="Helical" evidence="5">
    <location>
        <begin position="257"/>
        <end position="281"/>
    </location>
</feature>
<dbReference type="Proteomes" id="UP001416858">
    <property type="component" value="Unassembled WGS sequence"/>
</dbReference>
<feature type="domain" description="DNA mismatch repair proteins mutS family" evidence="6">
    <location>
        <begin position="486"/>
        <end position="674"/>
    </location>
</feature>
<dbReference type="PANTHER" id="PTHR11361:SF99">
    <property type="entry name" value="DNA MISMATCH REPAIR PROTEIN"/>
    <property type="match status" value="1"/>
</dbReference>
<keyword evidence="5" id="KW-0472">Membrane</keyword>